<gene>
    <name evidence="1" type="ORF">PIB30_010285</name>
</gene>
<organism evidence="1 2">
    <name type="scientific">Stylosanthes scabra</name>
    <dbReference type="NCBI Taxonomy" id="79078"/>
    <lineage>
        <taxon>Eukaryota</taxon>
        <taxon>Viridiplantae</taxon>
        <taxon>Streptophyta</taxon>
        <taxon>Embryophyta</taxon>
        <taxon>Tracheophyta</taxon>
        <taxon>Spermatophyta</taxon>
        <taxon>Magnoliopsida</taxon>
        <taxon>eudicotyledons</taxon>
        <taxon>Gunneridae</taxon>
        <taxon>Pentapetalae</taxon>
        <taxon>rosids</taxon>
        <taxon>fabids</taxon>
        <taxon>Fabales</taxon>
        <taxon>Fabaceae</taxon>
        <taxon>Papilionoideae</taxon>
        <taxon>50 kb inversion clade</taxon>
        <taxon>dalbergioids sensu lato</taxon>
        <taxon>Dalbergieae</taxon>
        <taxon>Pterocarpus clade</taxon>
        <taxon>Stylosanthes</taxon>
    </lineage>
</organism>
<proteinExistence type="predicted"/>
<sequence length="143" mass="16541">MGADALVSTPRREDLVDPFVPLALRRSHWRQLRDYRQMSVTHIRRELDQMGPNMVRFVGNNSFGNHTKTFIFPLIWKSNNWYVTPWVHFCASSALCGTPPIELDASLDIGNLFPANQRTSEKITVLKRHDHKIRIVEQNTRSG</sequence>
<dbReference type="EMBL" id="JASCZI010090645">
    <property type="protein sequence ID" value="MED6143928.1"/>
    <property type="molecule type" value="Genomic_DNA"/>
</dbReference>
<evidence type="ECO:0000313" key="1">
    <source>
        <dbReference type="EMBL" id="MED6143928.1"/>
    </source>
</evidence>
<keyword evidence="2" id="KW-1185">Reference proteome</keyword>
<dbReference type="Proteomes" id="UP001341840">
    <property type="component" value="Unassembled WGS sequence"/>
</dbReference>
<accession>A0ABU6T7M1</accession>
<reference evidence="1 2" key="1">
    <citation type="journal article" date="2023" name="Plants (Basel)">
        <title>Bridging the Gap: Combining Genomics and Transcriptomics Approaches to Understand Stylosanthes scabra, an Orphan Legume from the Brazilian Caatinga.</title>
        <authorList>
            <person name="Ferreira-Neto J.R.C."/>
            <person name="da Silva M.D."/>
            <person name="Binneck E."/>
            <person name="de Melo N.F."/>
            <person name="da Silva R.H."/>
            <person name="de Melo A.L.T.M."/>
            <person name="Pandolfi V."/>
            <person name="Bustamante F.O."/>
            <person name="Brasileiro-Vidal A.C."/>
            <person name="Benko-Iseppon A.M."/>
        </authorList>
    </citation>
    <scope>NUCLEOTIDE SEQUENCE [LARGE SCALE GENOMIC DNA]</scope>
    <source>
        <tissue evidence="1">Leaves</tissue>
    </source>
</reference>
<evidence type="ECO:0000313" key="2">
    <source>
        <dbReference type="Proteomes" id="UP001341840"/>
    </source>
</evidence>
<name>A0ABU6T7M1_9FABA</name>
<protein>
    <submittedName>
        <fullName evidence="1">Uncharacterized protein</fullName>
    </submittedName>
</protein>
<comment type="caution">
    <text evidence="1">The sequence shown here is derived from an EMBL/GenBank/DDBJ whole genome shotgun (WGS) entry which is preliminary data.</text>
</comment>